<accession>A0A382NYX1</accession>
<keyword evidence="6 7" id="KW-0472">Membrane</keyword>
<evidence type="ECO:0000313" key="8">
    <source>
        <dbReference type="EMBL" id="SVC65698.1"/>
    </source>
</evidence>
<name>A0A382NYX1_9ZZZZ</name>
<dbReference type="Gene3D" id="1.20.58.1610">
    <property type="entry name" value="NADH:ubiquinone/plastoquinone oxidoreductase, chain 3"/>
    <property type="match status" value="1"/>
</dbReference>
<evidence type="ECO:0000256" key="5">
    <source>
        <dbReference type="ARBA" id="ARBA00022989"/>
    </source>
</evidence>
<evidence type="ECO:0000256" key="7">
    <source>
        <dbReference type="SAM" id="Phobius"/>
    </source>
</evidence>
<dbReference type="PANTHER" id="PTHR11058">
    <property type="entry name" value="NADH-UBIQUINONE OXIDOREDUCTASE CHAIN 3"/>
    <property type="match status" value="1"/>
</dbReference>
<dbReference type="GO" id="GO:0008137">
    <property type="term" value="F:NADH dehydrogenase (ubiquinone) activity"/>
    <property type="evidence" value="ECO:0007669"/>
    <property type="project" value="InterPro"/>
</dbReference>
<comment type="similarity">
    <text evidence="2">Belongs to the complex I subunit 3 family.</text>
</comment>
<reference evidence="8" key="1">
    <citation type="submission" date="2018-05" db="EMBL/GenBank/DDBJ databases">
        <authorList>
            <person name="Lanie J.A."/>
            <person name="Ng W.-L."/>
            <person name="Kazmierczak K.M."/>
            <person name="Andrzejewski T.M."/>
            <person name="Davidsen T.M."/>
            <person name="Wayne K.J."/>
            <person name="Tettelin H."/>
            <person name="Glass J.I."/>
            <person name="Rusch D."/>
            <person name="Podicherti R."/>
            <person name="Tsui H.-C.T."/>
            <person name="Winkler M.E."/>
        </authorList>
    </citation>
    <scope>NUCLEOTIDE SEQUENCE</scope>
</reference>
<dbReference type="InterPro" id="IPR038430">
    <property type="entry name" value="NDAH_ubi_oxred_su3_sf"/>
</dbReference>
<keyword evidence="5 7" id="KW-1133">Transmembrane helix</keyword>
<comment type="subcellular location">
    <subcellularLocation>
        <location evidence="1">Membrane</location>
        <topology evidence="1">Multi-pass membrane protein</topology>
    </subcellularLocation>
</comment>
<evidence type="ECO:0000256" key="1">
    <source>
        <dbReference type="ARBA" id="ARBA00004141"/>
    </source>
</evidence>
<evidence type="ECO:0000256" key="3">
    <source>
        <dbReference type="ARBA" id="ARBA00022448"/>
    </source>
</evidence>
<organism evidence="8">
    <name type="scientific">marine metagenome</name>
    <dbReference type="NCBI Taxonomy" id="408172"/>
    <lineage>
        <taxon>unclassified sequences</taxon>
        <taxon>metagenomes</taxon>
        <taxon>ecological metagenomes</taxon>
    </lineage>
</organism>
<feature type="transmembrane region" description="Helical" evidence="7">
    <location>
        <begin position="89"/>
        <end position="110"/>
    </location>
</feature>
<evidence type="ECO:0000256" key="4">
    <source>
        <dbReference type="ARBA" id="ARBA00022692"/>
    </source>
</evidence>
<dbReference type="Pfam" id="PF00507">
    <property type="entry name" value="Oxidored_q4"/>
    <property type="match status" value="1"/>
</dbReference>
<dbReference type="PANTHER" id="PTHR11058:SF9">
    <property type="entry name" value="NADH-UBIQUINONE OXIDOREDUCTASE CHAIN 3"/>
    <property type="match status" value="1"/>
</dbReference>
<dbReference type="GO" id="GO:0030964">
    <property type="term" value="C:NADH dehydrogenase complex"/>
    <property type="evidence" value="ECO:0007669"/>
    <property type="project" value="TreeGrafter"/>
</dbReference>
<dbReference type="EMBL" id="UINC01103371">
    <property type="protein sequence ID" value="SVC65698.1"/>
    <property type="molecule type" value="Genomic_DNA"/>
</dbReference>
<keyword evidence="3" id="KW-0813">Transport</keyword>
<protein>
    <recommendedName>
        <fullName evidence="9">NADH:ubiquinone oxidoreductase subunit 3 (Chain A)</fullName>
    </recommendedName>
</protein>
<dbReference type="GO" id="GO:0016651">
    <property type="term" value="F:oxidoreductase activity, acting on NAD(P)H"/>
    <property type="evidence" value="ECO:0007669"/>
    <property type="project" value="InterPro"/>
</dbReference>
<evidence type="ECO:0000256" key="2">
    <source>
        <dbReference type="ARBA" id="ARBA00008472"/>
    </source>
</evidence>
<feature type="transmembrane region" description="Helical" evidence="7">
    <location>
        <begin position="6"/>
        <end position="29"/>
    </location>
</feature>
<evidence type="ECO:0008006" key="9">
    <source>
        <dbReference type="Google" id="ProtNLM"/>
    </source>
</evidence>
<keyword evidence="4 7" id="KW-0812">Transmembrane</keyword>
<sequence>MAHEWIFIGIILFFGIVFAAVPLLVNTLVAPKKPNPLKNETYECGMETVGDTWIQFKVQYYIFSLVFVIFDVEIVFLFPWAVAYKQLPFFAVVEGVIFIVILAGGLLYAWRKGALDWV</sequence>
<feature type="transmembrane region" description="Helical" evidence="7">
    <location>
        <begin position="60"/>
        <end position="83"/>
    </location>
</feature>
<gene>
    <name evidence="8" type="ORF">METZ01_LOCUS318552</name>
</gene>
<dbReference type="InterPro" id="IPR000440">
    <property type="entry name" value="NADH_UbQ/plastoQ_OxRdtase_su3"/>
</dbReference>
<dbReference type="HAMAP" id="MF_01394">
    <property type="entry name" value="NDH1_NuoA"/>
    <property type="match status" value="1"/>
</dbReference>
<dbReference type="AlphaFoldDB" id="A0A382NYX1"/>
<evidence type="ECO:0000256" key="6">
    <source>
        <dbReference type="ARBA" id="ARBA00023136"/>
    </source>
</evidence>
<dbReference type="InterPro" id="IPR023043">
    <property type="entry name" value="NAD(P)H_OxRDtase_bac/plastid"/>
</dbReference>
<proteinExistence type="inferred from homology"/>